<organism evidence="2 3">
    <name type="scientific">Candidatus Kaiserbacteria bacterium CG08_land_8_20_14_0_20_50_21</name>
    <dbReference type="NCBI Taxonomy" id="1974604"/>
    <lineage>
        <taxon>Bacteria</taxon>
        <taxon>Candidatus Kaiseribacteriota</taxon>
    </lineage>
</organism>
<dbReference type="GO" id="GO:0009298">
    <property type="term" value="P:GDP-mannose biosynthetic process"/>
    <property type="evidence" value="ECO:0007669"/>
    <property type="project" value="TreeGrafter"/>
</dbReference>
<reference evidence="3" key="1">
    <citation type="submission" date="2017-09" db="EMBL/GenBank/DDBJ databases">
        <title>Depth-based differentiation of microbial function through sediment-hosted aquifers and enrichment of novel symbionts in the deep terrestrial subsurface.</title>
        <authorList>
            <person name="Probst A.J."/>
            <person name="Ladd B."/>
            <person name="Jarett J.K."/>
            <person name="Geller-Mcgrath D.E."/>
            <person name="Sieber C.M.K."/>
            <person name="Emerson J.B."/>
            <person name="Anantharaman K."/>
            <person name="Thomas B.C."/>
            <person name="Malmstrom R."/>
            <person name="Stieglmeier M."/>
            <person name="Klingl A."/>
            <person name="Woyke T."/>
            <person name="Ryan C.M."/>
            <person name="Banfield J.F."/>
        </authorList>
    </citation>
    <scope>NUCLEOTIDE SEQUENCE [LARGE SCALE GENOMIC DNA]</scope>
</reference>
<dbReference type="AlphaFoldDB" id="A0A2H0Z0J1"/>
<dbReference type="InterPro" id="IPR011051">
    <property type="entry name" value="RmlC_Cupin_sf"/>
</dbReference>
<dbReference type="Pfam" id="PF01050">
    <property type="entry name" value="MannoseP_isomer"/>
    <property type="match status" value="1"/>
</dbReference>
<dbReference type="InterPro" id="IPR001538">
    <property type="entry name" value="Man6P_isomerase-2_C"/>
</dbReference>
<dbReference type="GO" id="GO:0005976">
    <property type="term" value="P:polysaccharide metabolic process"/>
    <property type="evidence" value="ECO:0007669"/>
    <property type="project" value="InterPro"/>
</dbReference>
<feature type="domain" description="Mannose-6-phosphate isomerase type II C-terminal" evidence="1">
    <location>
        <begin position="7"/>
        <end position="112"/>
    </location>
</feature>
<evidence type="ECO:0000259" key="1">
    <source>
        <dbReference type="Pfam" id="PF01050"/>
    </source>
</evidence>
<dbReference type="Proteomes" id="UP000228687">
    <property type="component" value="Unassembled WGS sequence"/>
</dbReference>
<keyword evidence="2" id="KW-0413">Isomerase</keyword>
<gene>
    <name evidence="2" type="ORF">COT23_00980</name>
</gene>
<protein>
    <submittedName>
        <fullName evidence="2">Mannose-6-phosphate isomerase</fullName>
    </submittedName>
</protein>
<dbReference type="Gene3D" id="2.60.120.10">
    <property type="entry name" value="Jelly Rolls"/>
    <property type="match status" value="1"/>
</dbReference>
<dbReference type="SUPFAM" id="SSF51182">
    <property type="entry name" value="RmlC-like cupins"/>
    <property type="match status" value="1"/>
</dbReference>
<dbReference type="EMBL" id="PEXT01000018">
    <property type="protein sequence ID" value="PIS43502.1"/>
    <property type="molecule type" value="Genomic_DNA"/>
</dbReference>
<sequence length="117" mass="13496">MEGLSHYEKEERPWGNFERFTLNEKTTVKIITVNAGEMFSLQTHEHRDEFWRMLKGSGVVHVGENDNDAHEGDTFFVPRQTEHRVTGGPSGLSFLEITFGDSDEGDIHRLEDRYGRV</sequence>
<accession>A0A2H0Z0J1</accession>
<dbReference type="PANTHER" id="PTHR46390">
    <property type="entry name" value="MANNOSE-1-PHOSPHATE GUANYLYLTRANSFERASE"/>
    <property type="match status" value="1"/>
</dbReference>
<dbReference type="PANTHER" id="PTHR46390:SF1">
    <property type="entry name" value="MANNOSE-1-PHOSPHATE GUANYLYLTRANSFERASE"/>
    <property type="match status" value="1"/>
</dbReference>
<name>A0A2H0Z0J1_9BACT</name>
<evidence type="ECO:0000313" key="2">
    <source>
        <dbReference type="EMBL" id="PIS43502.1"/>
    </source>
</evidence>
<dbReference type="CDD" id="cd02213">
    <property type="entry name" value="cupin_PMI_typeII_C"/>
    <property type="match status" value="1"/>
</dbReference>
<proteinExistence type="predicted"/>
<evidence type="ECO:0000313" key="3">
    <source>
        <dbReference type="Proteomes" id="UP000228687"/>
    </source>
</evidence>
<dbReference type="GO" id="GO:0004475">
    <property type="term" value="F:mannose-1-phosphate guanylyltransferase (GTP) activity"/>
    <property type="evidence" value="ECO:0007669"/>
    <property type="project" value="TreeGrafter"/>
</dbReference>
<dbReference type="InterPro" id="IPR014710">
    <property type="entry name" value="RmlC-like_jellyroll"/>
</dbReference>
<comment type="caution">
    <text evidence="2">The sequence shown here is derived from an EMBL/GenBank/DDBJ whole genome shotgun (WGS) entry which is preliminary data.</text>
</comment>
<dbReference type="InterPro" id="IPR051161">
    <property type="entry name" value="Mannose-6P_isomerase_type2"/>
</dbReference>
<dbReference type="GO" id="GO:0016853">
    <property type="term" value="F:isomerase activity"/>
    <property type="evidence" value="ECO:0007669"/>
    <property type="project" value="UniProtKB-KW"/>
</dbReference>